<reference evidence="1 2" key="1">
    <citation type="submission" date="2018-08" db="EMBL/GenBank/DDBJ databases">
        <title>Microbacterium oxydans strain HG3.</title>
        <authorList>
            <person name="ORTET P."/>
        </authorList>
    </citation>
    <scope>NUCLEOTIDE SEQUENCE [LARGE SCALE GENOMIC DNA]</scope>
    <source>
        <strain evidence="1 2">HG3</strain>
    </source>
</reference>
<accession>A0A3Q9J395</accession>
<organism evidence="1 2">
    <name type="scientific">Microbacterium oxydans</name>
    <dbReference type="NCBI Taxonomy" id="82380"/>
    <lineage>
        <taxon>Bacteria</taxon>
        <taxon>Bacillati</taxon>
        <taxon>Actinomycetota</taxon>
        <taxon>Actinomycetes</taxon>
        <taxon>Micrococcales</taxon>
        <taxon>Microbacteriaceae</taxon>
        <taxon>Microbacterium</taxon>
    </lineage>
</organism>
<dbReference type="AlphaFoldDB" id="A0A3Q9J395"/>
<name>A0A3Q9J395_9MICO</name>
<dbReference type="Pfam" id="PF21813">
    <property type="entry name" value="DUF6882"/>
    <property type="match status" value="1"/>
</dbReference>
<dbReference type="InterPro" id="IPR049249">
    <property type="entry name" value="DUF6882"/>
</dbReference>
<protein>
    <submittedName>
        <fullName evidence="1">Uncharacterized protein</fullName>
    </submittedName>
</protein>
<dbReference type="Proteomes" id="UP000274841">
    <property type="component" value="Chromosome"/>
</dbReference>
<evidence type="ECO:0000313" key="2">
    <source>
        <dbReference type="Proteomes" id="UP000274841"/>
    </source>
</evidence>
<dbReference type="KEGG" id="moy:CVS54_01101"/>
<sequence>MSERIHSIDRETVGMTFAALQPLADRAALFVALRQDALSAAADALGEHRWDADLAAGTITFTSDADPSRQLVARAHLIATIAPGPRSLLWAWAHPSGDPQGVAGQLHAYGSEHGITELTTAEVPFPDGVSGDDAWIAQAAHTIGGVAVELTGRSPYYSAPVGNGTRAVFLLDAPLAPLTVADAVIALPRVLSATALPDARTAVWDLARLAGWTLTWTDEAFSGATVSDATGTASFRFDEQARISGIESTLQTQG</sequence>
<proteinExistence type="predicted"/>
<evidence type="ECO:0000313" key="1">
    <source>
        <dbReference type="EMBL" id="AZS39788.1"/>
    </source>
</evidence>
<dbReference type="EMBL" id="CP031422">
    <property type="protein sequence ID" value="AZS39788.1"/>
    <property type="molecule type" value="Genomic_DNA"/>
</dbReference>
<gene>
    <name evidence="1" type="ORF">CVS54_01101</name>
</gene>